<proteinExistence type="predicted"/>
<evidence type="ECO:0000259" key="2">
    <source>
        <dbReference type="Pfam" id="PF14690"/>
    </source>
</evidence>
<feature type="domain" description="Transposase IS204/IS1001/IS1096/IS1165 DDE" evidence="1">
    <location>
        <begin position="164"/>
        <end position="400"/>
    </location>
</feature>
<dbReference type="Pfam" id="PF01610">
    <property type="entry name" value="DDE_Tnp_ISL3"/>
    <property type="match status" value="1"/>
</dbReference>
<dbReference type="PANTHER" id="PTHR33498">
    <property type="entry name" value="TRANSPOSASE FOR INSERTION SEQUENCE ELEMENT IS1557"/>
    <property type="match status" value="1"/>
</dbReference>
<name>A0A850ERD3_9BACL</name>
<organism evidence="3 4">
    <name type="scientific">Paenibacillus agri</name>
    <dbReference type="NCBI Taxonomy" id="2744309"/>
    <lineage>
        <taxon>Bacteria</taxon>
        <taxon>Bacillati</taxon>
        <taxon>Bacillota</taxon>
        <taxon>Bacilli</taxon>
        <taxon>Bacillales</taxon>
        <taxon>Paenibacillaceae</taxon>
        <taxon>Paenibacillus</taxon>
    </lineage>
</organism>
<dbReference type="Pfam" id="PF14690">
    <property type="entry name" value="Zn_ribbon_ISL3"/>
    <property type="match status" value="1"/>
</dbReference>
<accession>A0A850ERD3</accession>
<evidence type="ECO:0000259" key="1">
    <source>
        <dbReference type="Pfam" id="PF01610"/>
    </source>
</evidence>
<sequence>MPLQYINEMLGLPELQLHKIVSMDTQDIHLEASPIAYKQPCPICNSEQDVKRDGRNKPRKIRHLSVFGRKSYLHIPSLRLACTRCRIRFVWTYGFVGPKQRYSRAFRAQTVEQALGSTSAHSARMQDAPASTVQRMHQDALPIESERLVEQAWREAKDSKVLVLGIDDFAIKKGHTYNTGIHNLRGETMLDLLAGRKLEDLRAYARQHPDFLALNPKAVAMDLAQAYHTWISECFPCAIRIADRFHVHGYVIESVQEVRKSVQQTLSPRAKAILKSHHRLLNPPVDSLPEKNKAQLEILLAFSPLLCSVWEWKEAFSQWYDCSSNVCIARLGFTRWLKQGEKIDYNAVRSALKTMRNWQDEIVNYHRCRWTNATVEGRHNRIKAYQRRHYFTRNRACYKAGILIECNRPVYRVEKFNR</sequence>
<dbReference type="InterPro" id="IPR029261">
    <property type="entry name" value="Transposase_Znf"/>
</dbReference>
<comment type="caution">
    <text evidence="3">The sequence shown here is derived from an EMBL/GenBank/DDBJ whole genome shotgun (WGS) entry which is preliminary data.</text>
</comment>
<dbReference type="NCBIfam" id="NF033550">
    <property type="entry name" value="transpos_ISL3"/>
    <property type="match status" value="1"/>
</dbReference>
<evidence type="ECO:0000313" key="4">
    <source>
        <dbReference type="Proteomes" id="UP000564806"/>
    </source>
</evidence>
<dbReference type="InterPro" id="IPR047951">
    <property type="entry name" value="Transpos_ISL3"/>
</dbReference>
<gene>
    <name evidence="3" type="ORF">HPT30_18290</name>
</gene>
<dbReference type="InterPro" id="IPR002560">
    <property type="entry name" value="Transposase_DDE"/>
</dbReference>
<reference evidence="3" key="1">
    <citation type="submission" date="2020-06" db="EMBL/GenBank/DDBJ databases">
        <title>Paenibacillus sp. nov., isolated from soil.</title>
        <authorList>
            <person name="Seo Y.L."/>
        </authorList>
    </citation>
    <scope>NUCLEOTIDE SEQUENCE [LARGE SCALE GENOMIC DNA]</scope>
    <source>
        <strain evidence="3">JW14</strain>
    </source>
</reference>
<protein>
    <submittedName>
        <fullName evidence="3">ISL3 family transposase</fullName>
    </submittedName>
</protein>
<dbReference type="EMBL" id="JABWCS010000214">
    <property type="protein sequence ID" value="NUU62299.1"/>
    <property type="molecule type" value="Genomic_DNA"/>
</dbReference>
<evidence type="ECO:0000313" key="3">
    <source>
        <dbReference type="EMBL" id="NUU62299.1"/>
    </source>
</evidence>
<dbReference type="AlphaFoldDB" id="A0A850ERD3"/>
<dbReference type="RefSeq" id="WP_175372796.1">
    <property type="nucleotide sequence ID" value="NZ_JABWCS010000214.1"/>
</dbReference>
<dbReference type="Proteomes" id="UP000564806">
    <property type="component" value="Unassembled WGS sequence"/>
</dbReference>
<feature type="domain" description="Transposase IS204/IS1001/IS1096/IS1165 zinc-finger" evidence="2">
    <location>
        <begin position="40"/>
        <end position="85"/>
    </location>
</feature>
<dbReference type="PANTHER" id="PTHR33498:SF1">
    <property type="entry name" value="TRANSPOSASE FOR INSERTION SEQUENCE ELEMENT IS1557"/>
    <property type="match status" value="1"/>
</dbReference>
<keyword evidence="4" id="KW-1185">Reference proteome</keyword>